<dbReference type="Gene3D" id="3.30.40.10">
    <property type="entry name" value="Zinc/RING finger domain, C3HC4 (zinc finger)"/>
    <property type="match status" value="1"/>
</dbReference>
<dbReference type="InParanoid" id="B0DX61"/>
<evidence type="ECO:0000256" key="3">
    <source>
        <dbReference type="ARBA" id="ARBA00022679"/>
    </source>
</evidence>
<evidence type="ECO:0000313" key="12">
    <source>
        <dbReference type="EMBL" id="EDR00737.1"/>
    </source>
</evidence>
<dbReference type="SMART" id="SM00647">
    <property type="entry name" value="IBR"/>
    <property type="match status" value="2"/>
</dbReference>
<feature type="domain" description="RING-type" evidence="11">
    <location>
        <begin position="187"/>
        <end position="383"/>
    </location>
</feature>
<feature type="compositionally biased region" description="Polar residues" evidence="9">
    <location>
        <begin position="142"/>
        <end position="151"/>
    </location>
</feature>
<evidence type="ECO:0000256" key="7">
    <source>
        <dbReference type="ARBA" id="ARBA00022786"/>
    </source>
</evidence>
<keyword evidence="8" id="KW-0862">Zinc</keyword>
<dbReference type="KEGG" id="lbc:LACBIDRAFT_312942"/>
<keyword evidence="4" id="KW-0479">Metal-binding</keyword>
<keyword evidence="6" id="KW-0863">Zinc-finger</keyword>
<keyword evidence="10" id="KW-0812">Transmembrane</keyword>
<dbReference type="CDD" id="cd22584">
    <property type="entry name" value="Rcat_RBR_unk"/>
    <property type="match status" value="1"/>
</dbReference>
<keyword evidence="13" id="KW-1185">Reference proteome</keyword>
<dbReference type="InterPro" id="IPR013083">
    <property type="entry name" value="Znf_RING/FYVE/PHD"/>
</dbReference>
<dbReference type="Proteomes" id="UP000001194">
    <property type="component" value="Unassembled WGS sequence"/>
</dbReference>
<keyword evidence="7" id="KW-0833">Ubl conjugation pathway</keyword>
<dbReference type="InterPro" id="IPR044066">
    <property type="entry name" value="TRIAD_supradom"/>
</dbReference>
<dbReference type="EC" id="2.3.2.31" evidence="2"/>
<name>B0DX61_LACBS</name>
<dbReference type="PROSITE" id="PS51873">
    <property type="entry name" value="TRIAD"/>
    <property type="match status" value="1"/>
</dbReference>
<keyword evidence="3" id="KW-0808">Transferase</keyword>
<evidence type="ECO:0000313" key="13">
    <source>
        <dbReference type="Proteomes" id="UP000001194"/>
    </source>
</evidence>
<dbReference type="GO" id="GO:0061630">
    <property type="term" value="F:ubiquitin protein ligase activity"/>
    <property type="evidence" value="ECO:0007669"/>
    <property type="project" value="UniProtKB-EC"/>
</dbReference>
<organism evidence="13">
    <name type="scientific">Laccaria bicolor (strain S238N-H82 / ATCC MYA-4686)</name>
    <name type="common">Bicoloured deceiver</name>
    <name type="synonym">Laccaria laccata var. bicolor</name>
    <dbReference type="NCBI Taxonomy" id="486041"/>
    <lineage>
        <taxon>Eukaryota</taxon>
        <taxon>Fungi</taxon>
        <taxon>Dikarya</taxon>
        <taxon>Basidiomycota</taxon>
        <taxon>Agaricomycotina</taxon>
        <taxon>Agaricomycetes</taxon>
        <taxon>Agaricomycetidae</taxon>
        <taxon>Agaricales</taxon>
        <taxon>Agaricineae</taxon>
        <taxon>Hydnangiaceae</taxon>
        <taxon>Laccaria</taxon>
    </lineage>
</organism>
<dbReference type="EMBL" id="DS547146">
    <property type="protein sequence ID" value="EDR00737.1"/>
    <property type="molecule type" value="Genomic_DNA"/>
</dbReference>
<dbReference type="InterPro" id="IPR031127">
    <property type="entry name" value="E3_UB_ligase_RBR"/>
</dbReference>
<evidence type="ECO:0000256" key="5">
    <source>
        <dbReference type="ARBA" id="ARBA00022737"/>
    </source>
</evidence>
<proteinExistence type="predicted"/>
<evidence type="ECO:0000259" key="11">
    <source>
        <dbReference type="PROSITE" id="PS51873"/>
    </source>
</evidence>
<dbReference type="InterPro" id="IPR002867">
    <property type="entry name" value="IBR_dom"/>
</dbReference>
<dbReference type="AlphaFoldDB" id="B0DX61"/>
<evidence type="ECO:0000256" key="2">
    <source>
        <dbReference type="ARBA" id="ARBA00012251"/>
    </source>
</evidence>
<dbReference type="RefSeq" id="XP_001888529.1">
    <property type="nucleotide sequence ID" value="XM_001888494.1"/>
</dbReference>
<evidence type="ECO:0000256" key="1">
    <source>
        <dbReference type="ARBA" id="ARBA00001798"/>
    </source>
</evidence>
<evidence type="ECO:0000256" key="9">
    <source>
        <dbReference type="SAM" id="MobiDB-lite"/>
    </source>
</evidence>
<dbReference type="GeneID" id="6084191"/>
<dbReference type="GO" id="GO:0008270">
    <property type="term" value="F:zinc ion binding"/>
    <property type="evidence" value="ECO:0007669"/>
    <property type="project" value="UniProtKB-KW"/>
</dbReference>
<dbReference type="Pfam" id="PF01485">
    <property type="entry name" value="IBR"/>
    <property type="match status" value="2"/>
</dbReference>
<gene>
    <name evidence="12" type="ORF">LACBIDRAFT_312942</name>
</gene>
<keyword evidence="5" id="KW-0677">Repeat</keyword>
<reference evidence="12 13" key="1">
    <citation type="journal article" date="2008" name="Nature">
        <title>The genome of Laccaria bicolor provides insights into mycorrhizal symbiosis.</title>
        <authorList>
            <person name="Martin F."/>
            <person name="Aerts A."/>
            <person name="Ahren D."/>
            <person name="Brun A."/>
            <person name="Danchin E.G.J."/>
            <person name="Duchaussoy F."/>
            <person name="Gibon J."/>
            <person name="Kohler A."/>
            <person name="Lindquist E."/>
            <person name="Pereda V."/>
            <person name="Salamov A."/>
            <person name="Shapiro H.J."/>
            <person name="Wuyts J."/>
            <person name="Blaudez D."/>
            <person name="Buee M."/>
            <person name="Brokstein P."/>
            <person name="Canbaeck B."/>
            <person name="Cohen D."/>
            <person name="Courty P.E."/>
            <person name="Coutinho P.M."/>
            <person name="Delaruelle C."/>
            <person name="Detter J.C."/>
            <person name="Deveau A."/>
            <person name="DiFazio S."/>
            <person name="Duplessis S."/>
            <person name="Fraissinet-Tachet L."/>
            <person name="Lucic E."/>
            <person name="Frey-Klett P."/>
            <person name="Fourrey C."/>
            <person name="Feussner I."/>
            <person name="Gay G."/>
            <person name="Grimwood J."/>
            <person name="Hoegger P.J."/>
            <person name="Jain P."/>
            <person name="Kilaru S."/>
            <person name="Labbe J."/>
            <person name="Lin Y.C."/>
            <person name="Legue V."/>
            <person name="Le Tacon F."/>
            <person name="Marmeisse R."/>
            <person name="Melayah D."/>
            <person name="Montanini B."/>
            <person name="Muratet M."/>
            <person name="Nehls U."/>
            <person name="Niculita-Hirzel H."/>
            <person name="Oudot-Le Secq M.P."/>
            <person name="Peter M."/>
            <person name="Quesneville H."/>
            <person name="Rajashekar B."/>
            <person name="Reich M."/>
            <person name="Rouhier N."/>
            <person name="Schmutz J."/>
            <person name="Yin T."/>
            <person name="Chalot M."/>
            <person name="Henrissat B."/>
            <person name="Kuees U."/>
            <person name="Lucas S."/>
            <person name="Van de Peer Y."/>
            <person name="Podila G.K."/>
            <person name="Polle A."/>
            <person name="Pukkila P.J."/>
            <person name="Richardson P.M."/>
            <person name="Rouze P."/>
            <person name="Sanders I.R."/>
            <person name="Stajich J.E."/>
            <person name="Tunlid A."/>
            <person name="Tuskan G."/>
            <person name="Grigoriev I.V."/>
        </authorList>
    </citation>
    <scope>NUCLEOTIDE SEQUENCE [LARGE SCALE GENOMIC DNA]</scope>
    <source>
        <strain evidence="13">S238N-H82 / ATCC MYA-4686</strain>
    </source>
</reference>
<evidence type="ECO:0000256" key="6">
    <source>
        <dbReference type="ARBA" id="ARBA00022771"/>
    </source>
</evidence>
<evidence type="ECO:0000256" key="10">
    <source>
        <dbReference type="SAM" id="Phobius"/>
    </source>
</evidence>
<dbReference type="OrthoDB" id="9977870at2759"/>
<dbReference type="HOGENOM" id="CLU_022048_7_7_1"/>
<dbReference type="InterPro" id="IPR017907">
    <property type="entry name" value="Znf_RING_CS"/>
</dbReference>
<evidence type="ECO:0000256" key="8">
    <source>
        <dbReference type="ARBA" id="ARBA00022833"/>
    </source>
</evidence>
<keyword evidence="10" id="KW-0472">Membrane</keyword>
<comment type="catalytic activity">
    <reaction evidence="1">
        <text>[E2 ubiquitin-conjugating enzyme]-S-ubiquitinyl-L-cysteine + [acceptor protein]-L-lysine = [E2 ubiquitin-conjugating enzyme]-L-cysteine + [acceptor protein]-N(6)-ubiquitinyl-L-lysine.</text>
        <dbReference type="EC" id="2.3.2.31"/>
    </reaction>
</comment>
<protein>
    <recommendedName>
        <fullName evidence="2">RBR-type E3 ubiquitin transferase</fullName>
        <ecNumber evidence="2">2.3.2.31</ecNumber>
    </recommendedName>
</protein>
<evidence type="ECO:0000256" key="4">
    <source>
        <dbReference type="ARBA" id="ARBA00022723"/>
    </source>
</evidence>
<accession>B0DX61</accession>
<dbReference type="PROSITE" id="PS00518">
    <property type="entry name" value="ZF_RING_1"/>
    <property type="match status" value="1"/>
</dbReference>
<dbReference type="GO" id="GO:0016567">
    <property type="term" value="P:protein ubiquitination"/>
    <property type="evidence" value="ECO:0007669"/>
    <property type="project" value="InterPro"/>
</dbReference>
<sequence length="498" mass="55803">MSLSEPSLPLFDQQQSIYLEDLETTLLIAQLARQDLDEVTQSRKGKGRADAPRSDEELAFQYQRGQLSDWLAFLEDAKLAKSIGSAIETDQNILQAFSIVEQAAADDHRAADLLSSGRTLPKPTAAQKQLEDSNFFVDPLSSQDAMATSPTPGKGKAAAERRTATTAATSKYASKALSAGPSVDGYKRISCTICGEQVRVRDSLHTPCDHFYCRGCVVDLVETFTRDESLYPLRCCQQPIPPENIMTFVSSRLQILFTAKSREFGTPSQRRIYCAVPTCSAFLGSSEGVPAASTFPCPKCRGLTCVYCKQPGHPNEACKEDPAAQLTQELRALASSEHWQTCPGCNAIVELEQGCYHMTCRCRTEFCYLCAVRWKECPCVQWDEGRLLAAARRQARNELGARFPAVQPAVFERRVEERRRELRDNHDCVRHNWQFRQGGGRCEGCSFTLRDYLLIWYPLFGFILRLTIPPTFRFAQIVLFLYVFGVHATASRTGVRRR</sequence>
<dbReference type="PANTHER" id="PTHR11685">
    <property type="entry name" value="RBR FAMILY RING FINGER AND IBR DOMAIN-CONTAINING"/>
    <property type="match status" value="1"/>
</dbReference>
<keyword evidence="10" id="KW-1133">Transmembrane helix</keyword>
<feature type="region of interest" description="Disordered" evidence="9">
    <location>
        <begin position="142"/>
        <end position="163"/>
    </location>
</feature>
<dbReference type="SUPFAM" id="SSF57850">
    <property type="entry name" value="RING/U-box"/>
    <property type="match status" value="2"/>
</dbReference>
<feature type="transmembrane region" description="Helical" evidence="10">
    <location>
        <begin position="474"/>
        <end position="495"/>
    </location>
</feature>
<dbReference type="Gene3D" id="1.20.120.1750">
    <property type="match status" value="1"/>
</dbReference>